<dbReference type="RefSeq" id="WP_072874638.1">
    <property type="nucleotide sequence ID" value="NZ_FRAF01000019.1"/>
</dbReference>
<proteinExistence type="predicted"/>
<dbReference type="STRING" id="1830138.SAMN05443507_11918"/>
<reference evidence="3" key="1">
    <citation type="submission" date="2016-11" db="EMBL/GenBank/DDBJ databases">
        <authorList>
            <person name="Varghese N."/>
            <person name="Submissions S."/>
        </authorList>
    </citation>
    <scope>NUCLEOTIDE SEQUENCE [LARGE SCALE GENOMIC DNA]</scope>
    <source>
        <strain evidence="3">USBA-503</strain>
    </source>
</reference>
<dbReference type="Proteomes" id="UP000184016">
    <property type="component" value="Unassembled WGS sequence"/>
</dbReference>
<dbReference type="Gene3D" id="1.10.10.10">
    <property type="entry name" value="Winged helix-like DNA-binding domain superfamily/Winged helix DNA-binding domain"/>
    <property type="match status" value="1"/>
</dbReference>
<sequence length="271" mass="30551">MAEQDRVRKGWTSNFFQTPNGIYEMPISACAKAVYIFLCRCADREGQSFPSYKTIGEAIGWGRTKVAEALKELETSGLLIRQEQYKENGARDSNLYTIIHPDDVAILGDNQPRPSDGLPPSVSRTTPVHQANPPHPQDERAPSVKRTQTIHNKQNSLNKTYRTTHTIWNNEIAATSTSETINYDEQINVCKELQNILQEKGINAQLKTIKAWLQIANSDDVLYAADLATQDSIRNPAGFIGSLLRNGIIKVNKKEKRDPRYEAFYKLMEGN</sequence>
<keyword evidence="3" id="KW-1185">Reference proteome</keyword>
<feature type="region of interest" description="Disordered" evidence="1">
    <location>
        <begin position="106"/>
        <end position="147"/>
    </location>
</feature>
<dbReference type="OrthoDB" id="9799748at2"/>
<protein>
    <submittedName>
        <fullName evidence="2">Helix-turn-helix domain-containing protein</fullName>
    </submittedName>
</protein>
<organism evidence="2 3">
    <name type="scientific">Alicyclobacillus tolerans</name>
    <dbReference type="NCBI Taxonomy" id="90970"/>
    <lineage>
        <taxon>Bacteria</taxon>
        <taxon>Bacillati</taxon>
        <taxon>Bacillota</taxon>
        <taxon>Bacilli</taxon>
        <taxon>Bacillales</taxon>
        <taxon>Alicyclobacillaceae</taxon>
        <taxon>Alicyclobacillus</taxon>
    </lineage>
</organism>
<evidence type="ECO:0000313" key="3">
    <source>
        <dbReference type="Proteomes" id="UP000184016"/>
    </source>
</evidence>
<dbReference type="InterPro" id="IPR036388">
    <property type="entry name" value="WH-like_DNA-bd_sf"/>
</dbReference>
<name>A0A1M6UAA2_9BACL</name>
<dbReference type="Pfam" id="PF13730">
    <property type="entry name" value="HTH_36"/>
    <property type="match status" value="1"/>
</dbReference>
<dbReference type="AlphaFoldDB" id="A0A1M6UAA2"/>
<gene>
    <name evidence="2" type="ORF">SAMN05443507_11918</name>
</gene>
<evidence type="ECO:0000256" key="1">
    <source>
        <dbReference type="SAM" id="MobiDB-lite"/>
    </source>
</evidence>
<accession>A0A1M6UAA2</accession>
<dbReference type="EMBL" id="FRAF01000019">
    <property type="protein sequence ID" value="SHK66090.1"/>
    <property type="molecule type" value="Genomic_DNA"/>
</dbReference>
<evidence type="ECO:0000313" key="2">
    <source>
        <dbReference type="EMBL" id="SHK66090.1"/>
    </source>
</evidence>